<dbReference type="AlphaFoldDB" id="A0A830HP34"/>
<organism evidence="3 4">
    <name type="scientific">Pycnococcus provasolii</name>
    <dbReference type="NCBI Taxonomy" id="41880"/>
    <lineage>
        <taxon>Eukaryota</taxon>
        <taxon>Viridiplantae</taxon>
        <taxon>Chlorophyta</taxon>
        <taxon>Pseudoscourfieldiophyceae</taxon>
        <taxon>Pseudoscourfieldiales</taxon>
        <taxon>Pycnococcaceae</taxon>
        <taxon>Pycnococcus</taxon>
    </lineage>
</organism>
<dbReference type="Proteomes" id="UP000660262">
    <property type="component" value="Unassembled WGS sequence"/>
</dbReference>
<feature type="compositionally biased region" description="Polar residues" evidence="2">
    <location>
        <begin position="1"/>
        <end position="10"/>
    </location>
</feature>
<keyword evidence="4" id="KW-1185">Reference proteome</keyword>
<evidence type="ECO:0000256" key="2">
    <source>
        <dbReference type="SAM" id="MobiDB-lite"/>
    </source>
</evidence>
<sequence length="257" mass="28006">MPLVPSTSVASRLKRSPFSASHSPAGNGSGPGEHAARPRSAKPASGRTSSAAGSGASSGGGGDLQHLLATMEQLQVESERRAKEYDKLKATMQKLEKENYALREQNAEMEEEYVRSARELADLRKLENDFKCRTWLQGAEGKSTVIASSKQDKEEGSHERVRDLRDEARLASKRAESLSSELSTLKGAHETLLASYAESQGRLLDVETSLDAKSRVLSHVESQLEAARAGKQRLSRRNAARCPRDVTGRCLRTGRGF</sequence>
<feature type="coiled-coil region" evidence="1">
    <location>
        <begin position="71"/>
        <end position="126"/>
    </location>
</feature>
<comment type="caution">
    <text evidence="3">The sequence shown here is derived from an EMBL/GenBank/DDBJ whole genome shotgun (WGS) entry which is preliminary data.</text>
</comment>
<evidence type="ECO:0000256" key="1">
    <source>
        <dbReference type="SAM" id="Coils"/>
    </source>
</evidence>
<evidence type="ECO:0000313" key="3">
    <source>
        <dbReference type="EMBL" id="GHP08688.1"/>
    </source>
</evidence>
<name>A0A830HP34_9CHLO</name>
<gene>
    <name evidence="3" type="ORF">PPROV_000742500</name>
</gene>
<dbReference type="EMBL" id="BNJQ01000021">
    <property type="protein sequence ID" value="GHP08688.1"/>
    <property type="molecule type" value="Genomic_DNA"/>
</dbReference>
<evidence type="ECO:0000313" key="4">
    <source>
        <dbReference type="Proteomes" id="UP000660262"/>
    </source>
</evidence>
<reference evidence="3" key="1">
    <citation type="submission" date="2020-10" db="EMBL/GenBank/DDBJ databases">
        <title>Unveiling of a novel bifunctional photoreceptor, Dualchrome1, isolated from a cosmopolitan green alga.</title>
        <authorList>
            <person name="Suzuki S."/>
            <person name="Kawachi M."/>
        </authorList>
    </citation>
    <scope>NUCLEOTIDE SEQUENCE</scope>
    <source>
        <strain evidence="3">NIES 2893</strain>
    </source>
</reference>
<keyword evidence="1" id="KW-0175">Coiled coil</keyword>
<feature type="region of interest" description="Disordered" evidence="2">
    <location>
        <begin position="1"/>
        <end position="65"/>
    </location>
</feature>
<proteinExistence type="predicted"/>
<feature type="compositionally biased region" description="Low complexity" evidence="2">
    <location>
        <begin position="44"/>
        <end position="55"/>
    </location>
</feature>
<dbReference type="OrthoDB" id="10689286at2759"/>
<protein>
    <submittedName>
        <fullName evidence="3">Uncharacterized protein</fullName>
    </submittedName>
</protein>
<accession>A0A830HP34</accession>